<dbReference type="SUPFAM" id="SSF53448">
    <property type="entry name" value="Nucleotide-diphospho-sugar transferases"/>
    <property type="match status" value="1"/>
</dbReference>
<sequence length="288" mass="32406">MKISIIIPTIDLSPRQKNSIHSIIKQTKNRDDVEVLLLSGKYPLDLPCSYSNHIKAIHFKNKSVIELRAIALKLAIGKYIFFTEDHCIVNPHWVENIETFFDDNTNIGIIGGNVINGSQFTTWDRANYWMTFNNYLTTSRAKKFSPCIANLAIRESMISNQYLAAGELEALIGQLDFTAINIGNPVTHVQSHGTYKTLLIHFHNGRACVGLVRYKYKGLKLPLKIAKILMLPCWLTFQVTSNIAVSRSSNKFTFLPDTIIILMLIICHTLGELTGLLFGPGESPQNLN</sequence>
<dbReference type="KEGG" id="pseo:OM33_05120"/>
<evidence type="ECO:0000259" key="1">
    <source>
        <dbReference type="Pfam" id="PF00535"/>
    </source>
</evidence>
<protein>
    <recommendedName>
        <fullName evidence="1">Glycosyltransferase 2-like domain-containing protein</fullName>
    </recommendedName>
</protein>
<dbReference type="AlphaFoldDB" id="A0A0A7EDL2"/>
<dbReference type="Proteomes" id="UP000030341">
    <property type="component" value="Chromosome 1"/>
</dbReference>
<evidence type="ECO:0000313" key="3">
    <source>
        <dbReference type="Proteomes" id="UP000030341"/>
    </source>
</evidence>
<dbReference type="eggNOG" id="COG1216">
    <property type="taxonomic scope" value="Bacteria"/>
</dbReference>
<proteinExistence type="predicted"/>
<evidence type="ECO:0000313" key="2">
    <source>
        <dbReference type="EMBL" id="AIY64598.1"/>
    </source>
</evidence>
<accession>A0A0A7EDL2</accession>
<dbReference type="Gene3D" id="3.90.550.10">
    <property type="entry name" value="Spore Coat Polysaccharide Biosynthesis Protein SpsA, Chain A"/>
    <property type="match status" value="1"/>
</dbReference>
<name>A0A0A7EDL2_9GAMM</name>
<keyword evidence="3" id="KW-1185">Reference proteome</keyword>
<dbReference type="RefSeq" id="WP_038639572.1">
    <property type="nucleotide sequence ID" value="NZ_CP009888.1"/>
</dbReference>
<feature type="domain" description="Glycosyltransferase 2-like" evidence="1">
    <location>
        <begin position="4"/>
        <end position="143"/>
    </location>
</feature>
<organism evidence="2 3">
    <name type="scientific">Pseudoalteromonas piratica</name>
    <dbReference type="NCBI Taxonomy" id="1348114"/>
    <lineage>
        <taxon>Bacteria</taxon>
        <taxon>Pseudomonadati</taxon>
        <taxon>Pseudomonadota</taxon>
        <taxon>Gammaproteobacteria</taxon>
        <taxon>Alteromonadales</taxon>
        <taxon>Pseudoalteromonadaceae</taxon>
        <taxon>Pseudoalteromonas</taxon>
    </lineage>
</organism>
<dbReference type="Pfam" id="PF00535">
    <property type="entry name" value="Glycos_transf_2"/>
    <property type="match status" value="1"/>
</dbReference>
<dbReference type="OrthoDB" id="9069044at2"/>
<dbReference type="EMBL" id="CP009888">
    <property type="protein sequence ID" value="AIY64598.1"/>
    <property type="molecule type" value="Genomic_DNA"/>
</dbReference>
<dbReference type="CDD" id="cd00761">
    <property type="entry name" value="Glyco_tranf_GTA_type"/>
    <property type="match status" value="1"/>
</dbReference>
<reference evidence="2 3" key="1">
    <citation type="submission" date="2014-11" db="EMBL/GenBank/DDBJ databases">
        <title>Complete Genome Sequence of Pseudoalteromonas sp. Strain OCN003 Isolated from Kaneohe Bay, Oahu, Hawaii.</title>
        <authorList>
            <person name="Beurmann S."/>
            <person name="Videau P."/>
            <person name="Ushijima B."/>
            <person name="Smith A.M."/>
            <person name="Aeby G.S."/>
            <person name="Callahan S.M."/>
            <person name="Belcaid M."/>
        </authorList>
    </citation>
    <scope>NUCLEOTIDE SEQUENCE [LARGE SCALE GENOMIC DNA]</scope>
    <source>
        <strain evidence="2 3">OCN003</strain>
    </source>
</reference>
<gene>
    <name evidence="2" type="ORF">OM33_05120</name>
</gene>
<dbReference type="STRING" id="1348114.OM33_05120"/>
<dbReference type="HOGENOM" id="CLU_952242_0_0_6"/>
<dbReference type="InterPro" id="IPR001173">
    <property type="entry name" value="Glyco_trans_2-like"/>
</dbReference>
<dbReference type="InterPro" id="IPR029044">
    <property type="entry name" value="Nucleotide-diphossugar_trans"/>
</dbReference>